<dbReference type="AlphaFoldDB" id="A0A0N4ZEM7"/>
<dbReference type="SUPFAM" id="SSF49599">
    <property type="entry name" value="TRAF domain-like"/>
    <property type="match status" value="1"/>
</dbReference>
<dbReference type="PROSITE" id="PS50144">
    <property type="entry name" value="MATH"/>
    <property type="match status" value="1"/>
</dbReference>
<evidence type="ECO:0000313" key="4">
    <source>
        <dbReference type="WBParaSite" id="PTRK_0000612600.1"/>
    </source>
</evidence>
<dbReference type="InterPro" id="IPR002083">
    <property type="entry name" value="MATH/TRAF_dom"/>
</dbReference>
<sequence length="311" mass="36077">MNHYEEGLNINKDSQKIDELIRDGNIFKQDKPNEGKITFCVENIKNLNGRIVSPILTVSNISWKLGVDSYPDNEYMNRQKFLCVYIVCNEDQESFLWSCTATIEIRLKSIYKNNDIVKNFQTDFDCDNTCLGFTNFIEWNTLVDECSQYLDDGKITIEATINVESTKGIKGKVEIDFDKYIKLPNDTVINIDGKKIHVNKEYLSLLSPVLRSMFYSGFAESNMNEILLKDIDVNDFIELLDVIKNPQKEVTKETVEILLKLGDRFDISYVIDKCEKFLMSTEDISFKRIFELIETYNLISVIYQAPSKLQF</sequence>
<name>A0A0N4ZEM7_PARTI</name>
<dbReference type="Gene3D" id="2.60.210.10">
    <property type="entry name" value="Apoptosis, Tumor Necrosis Factor Receptor Associated Protein 2, Chain A"/>
    <property type="match status" value="1"/>
</dbReference>
<dbReference type="SUPFAM" id="SSF54695">
    <property type="entry name" value="POZ domain"/>
    <property type="match status" value="1"/>
</dbReference>
<evidence type="ECO:0000259" key="2">
    <source>
        <dbReference type="PROSITE" id="PS50144"/>
    </source>
</evidence>
<evidence type="ECO:0000259" key="1">
    <source>
        <dbReference type="PROSITE" id="PS50097"/>
    </source>
</evidence>
<dbReference type="SMART" id="SM00225">
    <property type="entry name" value="BTB"/>
    <property type="match status" value="1"/>
</dbReference>
<dbReference type="CDD" id="cd01165">
    <property type="entry name" value="BTB_POZ"/>
    <property type="match status" value="1"/>
</dbReference>
<reference evidence="4" key="1">
    <citation type="submission" date="2017-02" db="UniProtKB">
        <authorList>
            <consortium name="WormBaseParasite"/>
        </authorList>
    </citation>
    <scope>IDENTIFICATION</scope>
</reference>
<dbReference type="InterPro" id="IPR008974">
    <property type="entry name" value="TRAF-like"/>
</dbReference>
<dbReference type="PANTHER" id="PTHR47022:SF1">
    <property type="entry name" value="BTB AND MATH DOMAIN-CONTAINING PROTEIN 36-RELATED"/>
    <property type="match status" value="1"/>
</dbReference>
<dbReference type="PANTHER" id="PTHR47022">
    <property type="entry name" value="BTB AND MATH DOMAIN-CONTAINING PROTEIN 36-RELATED"/>
    <property type="match status" value="1"/>
</dbReference>
<accession>A0A0N4ZEM7</accession>
<dbReference type="Proteomes" id="UP000038045">
    <property type="component" value="Unplaced"/>
</dbReference>
<evidence type="ECO:0000313" key="3">
    <source>
        <dbReference type="Proteomes" id="UP000038045"/>
    </source>
</evidence>
<protein>
    <submittedName>
        <fullName evidence="4">BTB domain-containing protein</fullName>
    </submittedName>
</protein>
<dbReference type="Pfam" id="PF00651">
    <property type="entry name" value="BTB"/>
    <property type="match status" value="1"/>
</dbReference>
<dbReference type="SMART" id="SM00061">
    <property type="entry name" value="MATH"/>
    <property type="match status" value="1"/>
</dbReference>
<dbReference type="Pfam" id="PF00917">
    <property type="entry name" value="MATH"/>
    <property type="match status" value="1"/>
</dbReference>
<proteinExistence type="predicted"/>
<dbReference type="WBParaSite" id="PTRK_0000612600.1">
    <property type="protein sequence ID" value="PTRK_0000612600.1"/>
    <property type="gene ID" value="PTRK_0000612600"/>
</dbReference>
<dbReference type="InterPro" id="IPR011333">
    <property type="entry name" value="SKP1/BTB/POZ_sf"/>
</dbReference>
<keyword evidence="3" id="KW-1185">Reference proteome</keyword>
<feature type="domain" description="BTB" evidence="1">
    <location>
        <begin position="185"/>
        <end position="252"/>
    </location>
</feature>
<organism evidence="3 4">
    <name type="scientific">Parastrongyloides trichosuri</name>
    <name type="common">Possum-specific nematode worm</name>
    <dbReference type="NCBI Taxonomy" id="131310"/>
    <lineage>
        <taxon>Eukaryota</taxon>
        <taxon>Metazoa</taxon>
        <taxon>Ecdysozoa</taxon>
        <taxon>Nematoda</taxon>
        <taxon>Chromadorea</taxon>
        <taxon>Rhabditida</taxon>
        <taxon>Tylenchina</taxon>
        <taxon>Panagrolaimomorpha</taxon>
        <taxon>Strongyloidoidea</taxon>
        <taxon>Strongyloididae</taxon>
        <taxon>Parastrongyloides</taxon>
    </lineage>
</organism>
<feature type="domain" description="MATH" evidence="2">
    <location>
        <begin position="34"/>
        <end position="161"/>
    </location>
</feature>
<dbReference type="Gene3D" id="3.30.710.10">
    <property type="entry name" value="Potassium Channel Kv1.1, Chain A"/>
    <property type="match status" value="1"/>
</dbReference>
<dbReference type="InterPro" id="IPR000210">
    <property type="entry name" value="BTB/POZ_dom"/>
</dbReference>
<dbReference type="STRING" id="131310.A0A0N4ZEM7"/>
<dbReference type="PROSITE" id="PS50097">
    <property type="entry name" value="BTB"/>
    <property type="match status" value="1"/>
</dbReference>